<dbReference type="InterPro" id="IPR024752">
    <property type="entry name" value="Myb/SANT-like_dom"/>
</dbReference>
<feature type="region of interest" description="Disordered" evidence="1">
    <location>
        <begin position="218"/>
        <end position="267"/>
    </location>
</feature>
<dbReference type="AlphaFoldDB" id="Q1WIR9"/>
<feature type="domain" description="Myb/SANT-like" evidence="2">
    <location>
        <begin position="46"/>
        <end position="140"/>
    </location>
</feature>
<dbReference type="PANTHER" id="PTHR31704:SF37">
    <property type="entry name" value="HEAT SHOCK PROTEIN"/>
    <property type="match status" value="1"/>
</dbReference>
<protein>
    <submittedName>
        <fullName evidence="3">PIF-like orf1</fullName>
    </submittedName>
</protein>
<name>Q1WIR9_DAUCA</name>
<reference evidence="3" key="1">
    <citation type="journal article" date="2006" name="Mol. Genet. Genomics">
        <title>Master: a novel family of PIF/Harbinger-like transposable elements identified in carrot (Daucus carota L.).</title>
        <authorList>
            <person name="Grzebelus D."/>
            <person name="Yau Y.Y."/>
            <person name="Simon P.W."/>
        </authorList>
    </citation>
    <scope>NUCLEOTIDE SEQUENCE</scope>
</reference>
<evidence type="ECO:0000313" key="3">
    <source>
        <dbReference type="EMBL" id="ABB83643.1"/>
    </source>
</evidence>
<organism evidence="3">
    <name type="scientific">Daucus carota</name>
    <name type="common">Wild carrot</name>
    <dbReference type="NCBI Taxonomy" id="4039"/>
    <lineage>
        <taxon>Eukaryota</taxon>
        <taxon>Viridiplantae</taxon>
        <taxon>Streptophyta</taxon>
        <taxon>Embryophyta</taxon>
        <taxon>Tracheophyta</taxon>
        <taxon>Spermatophyta</taxon>
        <taxon>Magnoliopsida</taxon>
        <taxon>eudicotyledons</taxon>
        <taxon>Gunneridae</taxon>
        <taxon>Pentapetalae</taxon>
        <taxon>asterids</taxon>
        <taxon>campanulids</taxon>
        <taxon>Apiales</taxon>
        <taxon>Apiaceae</taxon>
        <taxon>Apioideae</taxon>
        <taxon>Scandiceae</taxon>
        <taxon>Daucinae</taxon>
        <taxon>Daucus</taxon>
        <taxon>Daucus sect. Daucus</taxon>
    </lineage>
</organism>
<proteinExistence type="predicted"/>
<evidence type="ECO:0000256" key="1">
    <source>
        <dbReference type="SAM" id="MobiDB-lite"/>
    </source>
</evidence>
<dbReference type="PANTHER" id="PTHR31704">
    <property type="entry name" value="MYB/SANT-LIKE DNA-BINDING DOMAIN PROTEIN-RELATED"/>
    <property type="match status" value="1"/>
</dbReference>
<dbReference type="EMBL" id="DQ250806">
    <property type="protein sequence ID" value="ABB83643.1"/>
    <property type="molecule type" value="Genomic_DNA"/>
</dbReference>
<evidence type="ECO:0000259" key="2">
    <source>
        <dbReference type="Pfam" id="PF12776"/>
    </source>
</evidence>
<sequence>MHMYYSQHAYDKFFLLGFIYFRYNMAHNKEKQSTEEFKDTSKTKAKWTLNTTHIFCDVCISAINKGLRPSTHFNSEGWKFVVSNFQKLSGLNYEKPKLKNKWDLMRSEWKLWKELIGKETGLGWDPRLETVDASPDWWKAKIQMNKEYARFQKKGIDPDIVSKNDFMFGSTVATGEFAWAPSSDADVLGKKDQNEDDIISLNDSADDPLQKSMDRFLQEDDIISDDNSNIGKKRKTRKRNIESGQGTSTNAKDKGKKQRMSGASKLRSDISKLVETVEKRSGISEVGYTIKEIMDDLHAIPDVPKNTELYYFAVTMFEQKAKRELWKHLETTEAKVGWLKYQKEQQDMRNSKY</sequence>
<accession>Q1WIR9</accession>
<dbReference type="Pfam" id="PF12776">
    <property type="entry name" value="Myb_DNA-bind_3"/>
    <property type="match status" value="1"/>
</dbReference>